<keyword evidence="6" id="KW-1185">Reference proteome</keyword>
<dbReference type="RefSeq" id="WP_109710165.1">
    <property type="nucleotide sequence ID" value="NZ_QGDS01000004.1"/>
</dbReference>
<sequence length="479" mass="52890">MKKQRVISVILSAVMVGTMLAGCGGGSSDGGSDSTDSKEVSSGSAEDFDWKNYEGTTINVMFNEHNYSKAVISKIEEFEDLTGITVKYSSTPESNYFDKLNTSLSSRSGTPDVYMTGAYQVWEYASAGYMEPLENYINDASKTAPDYNFDDFIGATVDSLQWDLVPGHAVGEGSQWALPMGWELNNLAYNKTVFEEKGLTVPTTTDELLETAKSLNEFNGSGSYGVAVRGTREWATIHPGYMSLFATWGGKDFAIEDGKLVCQLDSKEAIEMTDYWVDLIKEAGAPQWSNYTWYEASSDLGAGKAAMLFDATSAAYFQNYEGASDQSGNIAWSTIPLPSGKTEDDMKANVWIWSLAMNADSKNKDAAWYFIQYFTSPDYMLYAGTDGASPDTPRTSVMESEEYKSIVGSADNYLESIDILSKNATIQFTPQPYFFECTTKWAETLQDLVLTDKYSSTEEAMKQLKKELDTIVSDLDVSE</sequence>
<proteinExistence type="inferred from homology"/>
<reference evidence="6" key="1">
    <citation type="submission" date="2017-07" db="EMBL/GenBank/DDBJ databases">
        <authorList>
            <person name="Varghese N."/>
            <person name="Submissions S."/>
        </authorList>
    </citation>
    <scope>NUCLEOTIDE SEQUENCE [LARGE SCALE GENOMIC DNA]</scope>
    <source>
        <strain evidence="6">NLAE-zl-C134</strain>
    </source>
</reference>
<evidence type="ECO:0000256" key="2">
    <source>
        <dbReference type="ARBA" id="ARBA00022448"/>
    </source>
</evidence>
<protein>
    <submittedName>
        <fullName evidence="5">Carbohydrate ABC transporter substrate-binding protein, CUT1 family</fullName>
    </submittedName>
</protein>
<name>A0A315ZYW5_9FIRM</name>
<dbReference type="OrthoDB" id="9798191at2"/>
<accession>A0A315ZYW5</accession>
<evidence type="ECO:0000313" key="6">
    <source>
        <dbReference type="Proteomes" id="UP000254051"/>
    </source>
</evidence>
<dbReference type="InterPro" id="IPR050490">
    <property type="entry name" value="Bact_solute-bd_prot1"/>
</dbReference>
<dbReference type="EMBL" id="UHJJ01000004">
    <property type="protein sequence ID" value="SUQ13857.1"/>
    <property type="molecule type" value="Genomic_DNA"/>
</dbReference>
<dbReference type="PANTHER" id="PTHR43649:SF34">
    <property type="entry name" value="ABC TRANSPORTER PERIPLASMIC-BINDING PROTEIN YCJN-RELATED"/>
    <property type="match status" value="1"/>
</dbReference>
<dbReference type="PROSITE" id="PS51257">
    <property type="entry name" value="PROKAR_LIPOPROTEIN"/>
    <property type="match status" value="1"/>
</dbReference>
<dbReference type="AlphaFoldDB" id="A0A315ZYW5"/>
<evidence type="ECO:0000256" key="1">
    <source>
        <dbReference type="ARBA" id="ARBA00008520"/>
    </source>
</evidence>
<organism evidence="5 6">
    <name type="scientific">Faecalicatena contorta</name>
    <dbReference type="NCBI Taxonomy" id="39482"/>
    <lineage>
        <taxon>Bacteria</taxon>
        <taxon>Bacillati</taxon>
        <taxon>Bacillota</taxon>
        <taxon>Clostridia</taxon>
        <taxon>Lachnospirales</taxon>
        <taxon>Lachnospiraceae</taxon>
        <taxon>Faecalicatena</taxon>
    </lineage>
</organism>
<gene>
    <name evidence="5" type="ORF">SAMN05216529_104168</name>
</gene>
<dbReference type="Gene3D" id="3.40.190.10">
    <property type="entry name" value="Periplasmic binding protein-like II"/>
    <property type="match status" value="2"/>
</dbReference>
<keyword evidence="3 4" id="KW-0732">Signal</keyword>
<keyword evidence="2" id="KW-0813">Transport</keyword>
<evidence type="ECO:0000256" key="3">
    <source>
        <dbReference type="ARBA" id="ARBA00022729"/>
    </source>
</evidence>
<dbReference type="Pfam" id="PF01547">
    <property type="entry name" value="SBP_bac_1"/>
    <property type="match status" value="1"/>
</dbReference>
<comment type="similarity">
    <text evidence="1">Belongs to the bacterial solute-binding protein 1 family.</text>
</comment>
<evidence type="ECO:0000313" key="5">
    <source>
        <dbReference type="EMBL" id="SUQ13857.1"/>
    </source>
</evidence>
<dbReference type="InterPro" id="IPR006059">
    <property type="entry name" value="SBP"/>
</dbReference>
<feature type="chain" id="PRO_5043163530" evidence="4">
    <location>
        <begin position="22"/>
        <end position="479"/>
    </location>
</feature>
<dbReference type="CDD" id="cd13585">
    <property type="entry name" value="PBP2_TMBP_like"/>
    <property type="match status" value="1"/>
</dbReference>
<feature type="signal peptide" evidence="4">
    <location>
        <begin position="1"/>
        <end position="21"/>
    </location>
</feature>
<evidence type="ECO:0000256" key="4">
    <source>
        <dbReference type="SAM" id="SignalP"/>
    </source>
</evidence>
<dbReference type="PANTHER" id="PTHR43649">
    <property type="entry name" value="ARABINOSE-BINDING PROTEIN-RELATED"/>
    <property type="match status" value="1"/>
</dbReference>
<dbReference type="SUPFAM" id="SSF53850">
    <property type="entry name" value="Periplasmic binding protein-like II"/>
    <property type="match status" value="1"/>
</dbReference>
<dbReference type="Proteomes" id="UP000254051">
    <property type="component" value="Unassembled WGS sequence"/>
</dbReference>